<gene>
    <name evidence="1" type="ORF">L6164_015245</name>
</gene>
<accession>A0ACB9NK44</accession>
<dbReference type="EMBL" id="CM039431">
    <property type="protein sequence ID" value="KAI4336758.1"/>
    <property type="molecule type" value="Genomic_DNA"/>
</dbReference>
<name>A0ACB9NK44_BAUVA</name>
<comment type="caution">
    <text evidence="1">The sequence shown here is derived from an EMBL/GenBank/DDBJ whole genome shotgun (WGS) entry which is preliminary data.</text>
</comment>
<evidence type="ECO:0000313" key="1">
    <source>
        <dbReference type="EMBL" id="KAI4336758.1"/>
    </source>
</evidence>
<evidence type="ECO:0000313" key="2">
    <source>
        <dbReference type="Proteomes" id="UP000828941"/>
    </source>
</evidence>
<reference evidence="1 2" key="1">
    <citation type="journal article" date="2022" name="DNA Res.">
        <title>Chromosomal-level genome assembly of the orchid tree Bauhinia variegata (Leguminosae; Cercidoideae) supports the allotetraploid origin hypothesis of Bauhinia.</title>
        <authorList>
            <person name="Zhong Y."/>
            <person name="Chen Y."/>
            <person name="Zheng D."/>
            <person name="Pang J."/>
            <person name="Liu Y."/>
            <person name="Luo S."/>
            <person name="Meng S."/>
            <person name="Qian L."/>
            <person name="Wei D."/>
            <person name="Dai S."/>
            <person name="Zhou R."/>
        </authorList>
    </citation>
    <scope>NUCLEOTIDE SEQUENCE [LARGE SCALE GENOMIC DNA]</scope>
    <source>
        <strain evidence="1">BV-YZ2020</strain>
    </source>
</reference>
<organism evidence="1 2">
    <name type="scientific">Bauhinia variegata</name>
    <name type="common">Purple orchid tree</name>
    <name type="synonym">Phanera variegata</name>
    <dbReference type="NCBI Taxonomy" id="167791"/>
    <lineage>
        <taxon>Eukaryota</taxon>
        <taxon>Viridiplantae</taxon>
        <taxon>Streptophyta</taxon>
        <taxon>Embryophyta</taxon>
        <taxon>Tracheophyta</taxon>
        <taxon>Spermatophyta</taxon>
        <taxon>Magnoliopsida</taxon>
        <taxon>eudicotyledons</taxon>
        <taxon>Gunneridae</taxon>
        <taxon>Pentapetalae</taxon>
        <taxon>rosids</taxon>
        <taxon>fabids</taxon>
        <taxon>Fabales</taxon>
        <taxon>Fabaceae</taxon>
        <taxon>Cercidoideae</taxon>
        <taxon>Cercideae</taxon>
        <taxon>Bauhiniinae</taxon>
        <taxon>Bauhinia</taxon>
    </lineage>
</organism>
<sequence>MAVQAQFYSENSGLPNCFQDWPSIPVCGIDNGLIFVLPNAPQQSQFQPHHQNNQSFGFDCNQRTSSSSTCNSFPSMALSHALSAQLELQRHEMDYILLSQNEKLRHALHNQRNEQVAMLLSSLESKSLSLIRQKEEDLTQATNKTIELEDHLRKAEMESEAWQRLAKENEAMIANLSNTLEQVRERMVLVSNKGEDTESCCGPCERRNSKEEEMESLRQRMACKGCNSRSSCLVFLPCRHLCCCYFCEALLDFCPVCKSAKEGCMEVFLA</sequence>
<proteinExistence type="predicted"/>
<keyword evidence="2" id="KW-1185">Reference proteome</keyword>
<protein>
    <submittedName>
        <fullName evidence="1">Uncharacterized protein</fullName>
    </submittedName>
</protein>
<dbReference type="Proteomes" id="UP000828941">
    <property type="component" value="Chromosome 6"/>
</dbReference>